<evidence type="ECO:0000313" key="1">
    <source>
        <dbReference type="EMBL" id="EIW86312.1"/>
    </source>
</evidence>
<comment type="caution">
    <text evidence="1">The sequence shown here is derived from an EMBL/GenBank/DDBJ whole genome shotgun (WGS) entry which is preliminary data.</text>
</comment>
<sequence>PPRHTLEWDEVMEYVFLADFDLLRDTRQDISACEWAKPGARSAMDLHFKICCACKEITRLNVKVQQLATYLQDEEKYLLECEAKLKQEHPALVFQVSEYWKVRGRCNGLHWKRLQAISRLQGF</sequence>
<keyword evidence="2" id="KW-1185">Reference proteome</keyword>
<reference evidence="2" key="1">
    <citation type="journal article" date="2012" name="Science">
        <title>The Paleozoic origin of enzymatic lignin decomposition reconstructed from 31 fungal genomes.</title>
        <authorList>
            <person name="Floudas D."/>
            <person name="Binder M."/>
            <person name="Riley R."/>
            <person name="Barry K."/>
            <person name="Blanchette R.A."/>
            <person name="Henrissat B."/>
            <person name="Martinez A.T."/>
            <person name="Otillar R."/>
            <person name="Spatafora J.W."/>
            <person name="Yadav J.S."/>
            <person name="Aerts A."/>
            <person name="Benoit I."/>
            <person name="Boyd A."/>
            <person name="Carlson A."/>
            <person name="Copeland A."/>
            <person name="Coutinho P.M."/>
            <person name="de Vries R.P."/>
            <person name="Ferreira P."/>
            <person name="Findley K."/>
            <person name="Foster B."/>
            <person name="Gaskell J."/>
            <person name="Glotzer D."/>
            <person name="Gorecki P."/>
            <person name="Heitman J."/>
            <person name="Hesse C."/>
            <person name="Hori C."/>
            <person name="Igarashi K."/>
            <person name="Jurgens J.A."/>
            <person name="Kallen N."/>
            <person name="Kersten P."/>
            <person name="Kohler A."/>
            <person name="Kuees U."/>
            <person name="Kumar T.K.A."/>
            <person name="Kuo A."/>
            <person name="LaButti K."/>
            <person name="Larrondo L.F."/>
            <person name="Lindquist E."/>
            <person name="Ling A."/>
            <person name="Lombard V."/>
            <person name="Lucas S."/>
            <person name="Lundell T."/>
            <person name="Martin R."/>
            <person name="McLaughlin D.J."/>
            <person name="Morgenstern I."/>
            <person name="Morin E."/>
            <person name="Murat C."/>
            <person name="Nagy L.G."/>
            <person name="Nolan M."/>
            <person name="Ohm R.A."/>
            <person name="Patyshakuliyeva A."/>
            <person name="Rokas A."/>
            <person name="Ruiz-Duenas F.J."/>
            <person name="Sabat G."/>
            <person name="Salamov A."/>
            <person name="Samejima M."/>
            <person name="Schmutz J."/>
            <person name="Slot J.C."/>
            <person name="St John F."/>
            <person name="Stenlid J."/>
            <person name="Sun H."/>
            <person name="Sun S."/>
            <person name="Syed K."/>
            <person name="Tsang A."/>
            <person name="Wiebenga A."/>
            <person name="Young D."/>
            <person name="Pisabarro A."/>
            <person name="Eastwood D.C."/>
            <person name="Martin F."/>
            <person name="Cullen D."/>
            <person name="Grigoriev I.V."/>
            <person name="Hibbett D.S."/>
        </authorList>
    </citation>
    <scope>NUCLEOTIDE SEQUENCE [LARGE SCALE GENOMIC DNA]</scope>
    <source>
        <strain evidence="2">RWD-64-598 SS2</strain>
    </source>
</reference>
<name>A0A5M3N4G0_CONPW</name>
<dbReference type="AlphaFoldDB" id="A0A5M3N4G0"/>
<proteinExistence type="predicted"/>
<feature type="non-terminal residue" evidence="1">
    <location>
        <position position="1"/>
    </location>
</feature>
<dbReference type="OrthoDB" id="2676448at2759"/>
<dbReference type="Proteomes" id="UP000053558">
    <property type="component" value="Unassembled WGS sequence"/>
</dbReference>
<protein>
    <submittedName>
        <fullName evidence="1">Uncharacterized protein</fullName>
    </submittedName>
</protein>
<dbReference type="RefSeq" id="XP_007762364.1">
    <property type="nucleotide sequence ID" value="XM_007764174.1"/>
</dbReference>
<gene>
    <name evidence="1" type="ORF">CONPUDRAFT_24058</name>
</gene>
<dbReference type="KEGG" id="cput:CONPUDRAFT_24058"/>
<dbReference type="EMBL" id="JH711573">
    <property type="protein sequence ID" value="EIW86312.1"/>
    <property type="molecule type" value="Genomic_DNA"/>
</dbReference>
<accession>A0A5M3N4G0</accession>
<organism evidence="1 2">
    <name type="scientific">Coniophora puteana (strain RWD-64-598)</name>
    <name type="common">Brown rot fungus</name>
    <dbReference type="NCBI Taxonomy" id="741705"/>
    <lineage>
        <taxon>Eukaryota</taxon>
        <taxon>Fungi</taxon>
        <taxon>Dikarya</taxon>
        <taxon>Basidiomycota</taxon>
        <taxon>Agaricomycotina</taxon>
        <taxon>Agaricomycetes</taxon>
        <taxon>Agaricomycetidae</taxon>
        <taxon>Boletales</taxon>
        <taxon>Coniophorineae</taxon>
        <taxon>Coniophoraceae</taxon>
        <taxon>Coniophora</taxon>
    </lineage>
</organism>
<feature type="non-terminal residue" evidence="1">
    <location>
        <position position="123"/>
    </location>
</feature>
<evidence type="ECO:0000313" key="2">
    <source>
        <dbReference type="Proteomes" id="UP000053558"/>
    </source>
</evidence>
<dbReference type="GeneID" id="19206570"/>
<dbReference type="OMA" id="DISACEW"/>